<dbReference type="AlphaFoldDB" id="A0A7W3MYH4"/>
<evidence type="ECO:0000313" key="2">
    <source>
        <dbReference type="Proteomes" id="UP000539313"/>
    </source>
</evidence>
<keyword evidence="2" id="KW-1185">Reference proteome</keyword>
<gene>
    <name evidence="1" type="ORF">HNR21_003121</name>
</gene>
<dbReference type="RefSeq" id="WP_182705785.1">
    <property type="nucleotide sequence ID" value="NZ_JACJII010000001.1"/>
</dbReference>
<reference evidence="1 2" key="1">
    <citation type="submission" date="2020-08" db="EMBL/GenBank/DDBJ databases">
        <title>Sequencing the genomes of 1000 actinobacteria strains.</title>
        <authorList>
            <person name="Klenk H.-P."/>
        </authorList>
    </citation>
    <scope>NUCLEOTIDE SEQUENCE [LARGE SCALE GENOMIC DNA]</scope>
    <source>
        <strain evidence="1 2">DSM 45823</strain>
    </source>
</reference>
<name>A0A7W3MYH4_9ACTN</name>
<organism evidence="1 2">
    <name type="scientific">Thermomonospora cellulosilytica</name>
    <dbReference type="NCBI Taxonomy" id="1411118"/>
    <lineage>
        <taxon>Bacteria</taxon>
        <taxon>Bacillati</taxon>
        <taxon>Actinomycetota</taxon>
        <taxon>Actinomycetes</taxon>
        <taxon>Streptosporangiales</taxon>
        <taxon>Thermomonosporaceae</taxon>
        <taxon>Thermomonospora</taxon>
    </lineage>
</organism>
<proteinExistence type="predicted"/>
<dbReference type="Proteomes" id="UP000539313">
    <property type="component" value="Unassembled WGS sequence"/>
</dbReference>
<dbReference type="EMBL" id="JACJII010000001">
    <property type="protein sequence ID" value="MBA9004239.1"/>
    <property type="molecule type" value="Genomic_DNA"/>
</dbReference>
<comment type="caution">
    <text evidence="1">The sequence shown here is derived from an EMBL/GenBank/DDBJ whole genome shotgun (WGS) entry which is preliminary data.</text>
</comment>
<accession>A0A7W3MYH4</accession>
<sequence>MTVDLTKRDVPDDVPDEGESRWATATLDAMPLPGEEPWKLSIGGMLRRHPKVPRGAGRVLGLLDRFGAIEFGPDGLGFDGEEVRWEKVIEIRTRTVDDLLLGPVSESVIDQVRDRLPPVPGRRWAVRQAVQTVTALVLAARQDLLEERPDRPPVPCEIVYLGRLGGVKRIEAGLFAALCMDRRPEIGTALQAAARRRHVAVCPAAPHDLATGTAQRAKALQHRTALLTARLRTAAGRSPEE</sequence>
<protein>
    <submittedName>
        <fullName evidence="1">Uncharacterized protein</fullName>
    </submittedName>
</protein>
<evidence type="ECO:0000313" key="1">
    <source>
        <dbReference type="EMBL" id="MBA9004239.1"/>
    </source>
</evidence>